<name>W1P731_AMBTC</name>
<dbReference type="EMBL" id="KI394330">
    <property type="protein sequence ID" value="ERN03723.1"/>
    <property type="molecule type" value="Genomic_DNA"/>
</dbReference>
<dbReference type="CDD" id="cd13920">
    <property type="entry name" value="Stellacyanin"/>
    <property type="match status" value="1"/>
</dbReference>
<dbReference type="OMA" id="WATENTF"/>
<keyword evidence="7" id="KW-1185">Reference proteome</keyword>
<dbReference type="InterPro" id="IPR003245">
    <property type="entry name" value="Phytocyanin_dom"/>
</dbReference>
<dbReference type="InterPro" id="IPR008972">
    <property type="entry name" value="Cupredoxin"/>
</dbReference>
<evidence type="ECO:0000256" key="2">
    <source>
        <dbReference type="ARBA" id="ARBA00023180"/>
    </source>
</evidence>
<dbReference type="Gramene" id="ERN03723">
    <property type="protein sequence ID" value="ERN03723"/>
    <property type="gene ID" value="AMTR_s00078p00022070"/>
</dbReference>
<dbReference type="Pfam" id="PF02298">
    <property type="entry name" value="Cu_bind_like"/>
    <property type="match status" value="1"/>
</dbReference>
<dbReference type="GO" id="GO:0005886">
    <property type="term" value="C:plasma membrane"/>
    <property type="evidence" value="ECO:0000318"/>
    <property type="project" value="GO_Central"/>
</dbReference>
<evidence type="ECO:0000259" key="5">
    <source>
        <dbReference type="PROSITE" id="PS51485"/>
    </source>
</evidence>
<evidence type="ECO:0000256" key="1">
    <source>
        <dbReference type="ARBA" id="ARBA00023157"/>
    </source>
</evidence>
<evidence type="ECO:0000313" key="7">
    <source>
        <dbReference type="Proteomes" id="UP000017836"/>
    </source>
</evidence>
<keyword evidence="2" id="KW-0325">Glycoprotein</keyword>
<dbReference type="Proteomes" id="UP000017836">
    <property type="component" value="Unassembled WGS sequence"/>
</dbReference>
<dbReference type="eggNOG" id="ENOG502S4BK">
    <property type="taxonomic scope" value="Eukaryota"/>
</dbReference>
<proteinExistence type="predicted"/>
<feature type="compositionally biased region" description="Pro residues" evidence="3">
    <location>
        <begin position="131"/>
        <end position="145"/>
    </location>
</feature>
<dbReference type="PANTHER" id="PTHR33021">
    <property type="entry name" value="BLUE COPPER PROTEIN"/>
    <property type="match status" value="1"/>
</dbReference>
<sequence length="171" mass="17838">MEGSSLRMFLGGVAALLMCTVCMATDHTVGGSTGWQVPDDSSFYEKWATENTFSVGDKLIFDFRTGSHNVIQVEKAGYESCSSTAPIRSFTEGPATVTLEAGIHYFLCGVGTHCNSGQKVTISVSAGTPSPTSPTPNSSPPPPPSNSASPLTFAGTATILLATLVSSYLYV</sequence>
<dbReference type="InterPro" id="IPR039391">
    <property type="entry name" value="Phytocyanin-like"/>
</dbReference>
<feature type="domain" description="Phytocyanin" evidence="5">
    <location>
        <begin position="25"/>
        <end position="126"/>
    </location>
</feature>
<feature type="signal peptide" evidence="4">
    <location>
        <begin position="1"/>
        <end position="24"/>
    </location>
</feature>
<dbReference type="SUPFAM" id="SSF49503">
    <property type="entry name" value="Cupredoxins"/>
    <property type="match status" value="1"/>
</dbReference>
<dbReference type="STRING" id="13333.W1P731"/>
<keyword evidence="1" id="KW-1015">Disulfide bond</keyword>
<dbReference type="GO" id="GO:0009055">
    <property type="term" value="F:electron transfer activity"/>
    <property type="evidence" value="ECO:0007669"/>
    <property type="project" value="InterPro"/>
</dbReference>
<feature type="region of interest" description="Disordered" evidence="3">
    <location>
        <begin position="124"/>
        <end position="149"/>
    </location>
</feature>
<dbReference type="Gene3D" id="2.60.40.420">
    <property type="entry name" value="Cupredoxins - blue copper proteins"/>
    <property type="match status" value="1"/>
</dbReference>
<accession>W1P731</accession>
<protein>
    <recommendedName>
        <fullName evidence="5">Phytocyanin domain-containing protein</fullName>
    </recommendedName>
</protein>
<dbReference type="PANTHER" id="PTHR33021:SF496">
    <property type="entry name" value="OS08G0482700 PROTEIN"/>
    <property type="match status" value="1"/>
</dbReference>
<organism evidence="6 7">
    <name type="scientific">Amborella trichopoda</name>
    <dbReference type="NCBI Taxonomy" id="13333"/>
    <lineage>
        <taxon>Eukaryota</taxon>
        <taxon>Viridiplantae</taxon>
        <taxon>Streptophyta</taxon>
        <taxon>Embryophyta</taxon>
        <taxon>Tracheophyta</taxon>
        <taxon>Spermatophyta</taxon>
        <taxon>Magnoliopsida</taxon>
        <taxon>Amborellales</taxon>
        <taxon>Amborellaceae</taxon>
        <taxon>Amborella</taxon>
    </lineage>
</organism>
<feature type="chain" id="PRO_5004807254" description="Phytocyanin domain-containing protein" evidence="4">
    <location>
        <begin position="25"/>
        <end position="171"/>
    </location>
</feature>
<evidence type="ECO:0000256" key="4">
    <source>
        <dbReference type="SAM" id="SignalP"/>
    </source>
</evidence>
<evidence type="ECO:0000313" key="6">
    <source>
        <dbReference type="EMBL" id="ERN03723.1"/>
    </source>
</evidence>
<gene>
    <name evidence="6" type="ORF">AMTR_s00078p00022070</name>
</gene>
<dbReference type="KEGG" id="atr:18431870"/>
<dbReference type="FunFam" id="2.60.40.420:FF:000034">
    <property type="entry name" value="Cupredoxin superfamily protein"/>
    <property type="match status" value="1"/>
</dbReference>
<dbReference type="PROSITE" id="PS51485">
    <property type="entry name" value="PHYTOCYANIN"/>
    <property type="match status" value="1"/>
</dbReference>
<evidence type="ECO:0000256" key="3">
    <source>
        <dbReference type="SAM" id="MobiDB-lite"/>
    </source>
</evidence>
<dbReference type="AlphaFoldDB" id="W1P731"/>
<keyword evidence="4" id="KW-0732">Signal</keyword>
<dbReference type="OrthoDB" id="1934652at2759"/>
<reference evidence="7" key="1">
    <citation type="journal article" date="2013" name="Science">
        <title>The Amborella genome and the evolution of flowering plants.</title>
        <authorList>
            <consortium name="Amborella Genome Project"/>
        </authorList>
    </citation>
    <scope>NUCLEOTIDE SEQUENCE [LARGE SCALE GENOMIC DNA]</scope>
</reference>
<dbReference type="HOGENOM" id="CLU_058719_2_3_1"/>